<evidence type="ECO:0000256" key="3">
    <source>
        <dbReference type="ARBA" id="ARBA00050241"/>
    </source>
</evidence>
<evidence type="ECO:0000259" key="21">
    <source>
        <dbReference type="Pfam" id="PF12697"/>
    </source>
</evidence>
<comment type="catalytic activity">
    <reaction evidence="5">
        <text>benzaldehyde + hydrogen cyanide = (S)-mandelonitrile</text>
        <dbReference type="Rhea" id="RHEA:77427"/>
        <dbReference type="ChEBI" id="CHEBI:17169"/>
        <dbReference type="ChEBI" id="CHEBI:18407"/>
        <dbReference type="ChEBI" id="CHEBI:36941"/>
    </reaction>
</comment>
<evidence type="ECO:0000256" key="8">
    <source>
        <dbReference type="ARBA" id="ARBA00051735"/>
    </source>
</evidence>
<evidence type="ECO:0000256" key="10">
    <source>
        <dbReference type="ARBA" id="ARBA00052033"/>
    </source>
</evidence>
<evidence type="ECO:0000256" key="18">
    <source>
        <dbReference type="ARBA" id="ARBA00076040"/>
    </source>
</evidence>
<dbReference type="Gene3D" id="3.40.50.1820">
    <property type="entry name" value="alpha/beta hydrolase"/>
    <property type="match status" value="1"/>
</dbReference>
<sequence length="260" mass="29040">METKKHFVLVHGGGHGAWCWYKVIPLLKLAGHQVTALDLGACGVNPKQLHEVSSISDYVQPLMEFMASLPPDEKIILVGHSFGGFSISLAMEKFPEKISVAVFVSAYMPSCRNPPATLIEEFFKWTPVDSLYDCHAYFSNGQDGLPVSFSIGPEYLTKMLYLHCPPEDLELGKLLVRPTGVFMDDLGKDSLLTEAKFGCVRRVYVECEGDVVMKEGFQKWLIANSPPEEVKVISEAAHMVMFSKPEEFSQILQDIAEKYN</sequence>
<evidence type="ECO:0000256" key="13">
    <source>
        <dbReference type="ARBA" id="ARBA00052609"/>
    </source>
</evidence>
<dbReference type="Proteomes" id="UP000091857">
    <property type="component" value="Chromosome 13"/>
</dbReference>
<proteinExistence type="inferred from homology"/>
<comment type="catalytic activity">
    <reaction evidence="12">
        <text>2,2-dimethylpropanal + hydrogen cyanide = (2S)-2-hydroxy-3,3-dimethylbutanenitrile</text>
        <dbReference type="Rhea" id="RHEA:77407"/>
        <dbReference type="ChEBI" id="CHEBI:18407"/>
        <dbReference type="ChEBI" id="CHEBI:141557"/>
        <dbReference type="ChEBI" id="CHEBI:197355"/>
    </reaction>
</comment>
<comment type="similarity">
    <text evidence="15">Belongs to the AB hydrolase superfamily. Hydroxynitrile lyase family.</text>
</comment>
<comment type="caution">
    <text evidence="22">The sequence shown here is derived from an EMBL/GenBank/DDBJ whole genome shotgun (WGS) entry which is preliminary data.</text>
</comment>
<dbReference type="InterPro" id="IPR000073">
    <property type="entry name" value="AB_hydrolase_1"/>
</dbReference>
<evidence type="ECO:0000256" key="2">
    <source>
        <dbReference type="ARBA" id="ARBA00050104"/>
    </source>
</evidence>
<evidence type="ECO:0000256" key="9">
    <source>
        <dbReference type="ARBA" id="ARBA00051977"/>
    </source>
</evidence>
<evidence type="ECO:0000256" key="14">
    <source>
        <dbReference type="ARBA" id="ARBA00052826"/>
    </source>
</evidence>
<dbReference type="GO" id="GO:0080030">
    <property type="term" value="F:methyl indole-3-acetate esterase activity"/>
    <property type="evidence" value="ECO:0000318"/>
    <property type="project" value="GO_Central"/>
</dbReference>
<dbReference type="FunFam" id="3.40.50.1820:FF:000051">
    <property type="entry name" value="(S)-hydroxynitrile lyase"/>
    <property type="match status" value="1"/>
</dbReference>
<comment type="catalytic activity">
    <reaction evidence="4">
        <text>2-hydroxy-2-methylpropanenitrile = acetone + hydrogen cyanide</text>
        <dbReference type="Rhea" id="RHEA:11932"/>
        <dbReference type="ChEBI" id="CHEBI:15347"/>
        <dbReference type="ChEBI" id="CHEBI:15348"/>
        <dbReference type="ChEBI" id="CHEBI:18407"/>
    </reaction>
    <physiologicalReaction direction="left-to-right" evidence="4">
        <dbReference type="Rhea" id="RHEA:11933"/>
    </physiologicalReaction>
</comment>
<dbReference type="OrthoDB" id="841813at2759"/>
<dbReference type="AlphaFoldDB" id="A0A2C9URB9"/>
<dbReference type="GO" id="GO:0080032">
    <property type="term" value="F:methyl jasmonate esterase activity"/>
    <property type="evidence" value="ECO:0000318"/>
    <property type="project" value="GO_Central"/>
</dbReference>
<dbReference type="GO" id="GO:0009696">
    <property type="term" value="P:salicylic acid metabolic process"/>
    <property type="evidence" value="ECO:0000318"/>
    <property type="project" value="GO_Central"/>
</dbReference>
<evidence type="ECO:0000256" key="19">
    <source>
        <dbReference type="ARBA" id="ARBA00078291"/>
    </source>
</evidence>
<dbReference type="SUPFAM" id="SSF53474">
    <property type="entry name" value="alpha/beta-Hydrolases"/>
    <property type="match status" value="1"/>
</dbReference>
<dbReference type="EC" id="4.1.2.47" evidence="16"/>
<evidence type="ECO:0000256" key="20">
    <source>
        <dbReference type="ARBA" id="ARBA00079794"/>
    </source>
</evidence>
<dbReference type="InterPro" id="IPR045889">
    <property type="entry name" value="MES/HNL"/>
</dbReference>
<evidence type="ECO:0000256" key="1">
    <source>
        <dbReference type="ARBA" id="ARBA00023239"/>
    </source>
</evidence>
<dbReference type="PANTHER" id="PTHR10992">
    <property type="entry name" value="METHYLESTERASE FAMILY MEMBER"/>
    <property type="match status" value="1"/>
</dbReference>
<comment type="catalytic activity">
    <reaction evidence="7">
        <text>butan-2-one + hydrogen cyanide = 2-hydroxy-2-methylbutanenitrile</text>
        <dbReference type="Rhea" id="RHEA:77467"/>
        <dbReference type="ChEBI" id="CHEBI:18407"/>
        <dbReference type="ChEBI" id="CHEBI:28398"/>
        <dbReference type="ChEBI" id="CHEBI:60954"/>
    </reaction>
    <physiologicalReaction direction="right-to-left" evidence="7">
        <dbReference type="Rhea" id="RHEA:77469"/>
    </physiologicalReaction>
</comment>
<evidence type="ECO:0000313" key="22">
    <source>
        <dbReference type="EMBL" id="OAY33842.1"/>
    </source>
</evidence>
<comment type="catalytic activity">
    <reaction evidence="3">
        <text>a monosubstituted aliphatic (S)-hydroxynitrile = an aldehyde + hydrogen cyanide</text>
        <dbReference type="Rhea" id="RHEA:56588"/>
        <dbReference type="ChEBI" id="CHEBI:17478"/>
        <dbReference type="ChEBI" id="CHEBI:18407"/>
        <dbReference type="ChEBI" id="CHEBI:140596"/>
        <dbReference type="EC" id="4.1.2.47"/>
    </reaction>
</comment>
<comment type="catalytic activity">
    <reaction evidence="9">
        <text>acrolein + hydrogen cyanide = (2S)-2-hydroxybut-3-enenitrile</text>
        <dbReference type="Rhea" id="RHEA:77411"/>
        <dbReference type="ChEBI" id="CHEBI:15368"/>
        <dbReference type="ChEBI" id="CHEBI:18407"/>
        <dbReference type="ChEBI" id="CHEBI:197356"/>
    </reaction>
</comment>
<reference evidence="23" key="1">
    <citation type="journal article" date="2016" name="Nat. Biotechnol.">
        <title>Sequencing wild and cultivated cassava and related species reveals extensive interspecific hybridization and genetic diversity.</title>
        <authorList>
            <person name="Bredeson J.V."/>
            <person name="Lyons J.B."/>
            <person name="Prochnik S.E."/>
            <person name="Wu G.A."/>
            <person name="Ha C.M."/>
            <person name="Edsinger-Gonzales E."/>
            <person name="Grimwood J."/>
            <person name="Schmutz J."/>
            <person name="Rabbi I.Y."/>
            <person name="Egesi C."/>
            <person name="Nauluvula P."/>
            <person name="Lebot V."/>
            <person name="Ndunguru J."/>
            <person name="Mkamilo G."/>
            <person name="Bart R.S."/>
            <person name="Setter T.L."/>
            <person name="Gleadow R.M."/>
            <person name="Kulakow P."/>
            <person name="Ferguson M.E."/>
            <person name="Rounsley S."/>
            <person name="Rokhsar D.S."/>
        </authorList>
    </citation>
    <scope>NUCLEOTIDE SEQUENCE [LARGE SCALE GENOMIC DNA]</scope>
    <source>
        <strain evidence="23">cv. AM560-2</strain>
    </source>
</reference>
<comment type="catalytic activity">
    <reaction evidence="11">
        <text>3-formylthiophene + hydrogen cyanide = (2S)-2-hydroxy-2-(thiophen-3-yl)acetonitrile</text>
        <dbReference type="Rhea" id="RHEA:77459"/>
        <dbReference type="ChEBI" id="CHEBI:18407"/>
        <dbReference type="ChEBI" id="CHEBI:87611"/>
        <dbReference type="ChEBI" id="CHEBI:197333"/>
    </reaction>
</comment>
<evidence type="ECO:0000256" key="4">
    <source>
        <dbReference type="ARBA" id="ARBA00050262"/>
    </source>
</evidence>
<comment type="catalytic activity">
    <reaction evidence="2">
        <text>4-methoxybenzaldehyde + hydrogen cyanide = (2S)-2-hydroxy-2-(4-methoxyphenyl)acetonitrile</text>
        <dbReference type="Rhea" id="RHEA:77447"/>
        <dbReference type="ChEBI" id="CHEBI:18407"/>
        <dbReference type="ChEBI" id="CHEBI:28235"/>
        <dbReference type="ChEBI" id="CHEBI:197328"/>
    </reaction>
</comment>
<evidence type="ECO:0000256" key="15">
    <source>
        <dbReference type="ARBA" id="ARBA00060885"/>
    </source>
</evidence>
<accession>A0A2C9URB9</accession>
<dbReference type="Pfam" id="PF12697">
    <property type="entry name" value="Abhydrolase_6"/>
    <property type="match status" value="1"/>
</dbReference>
<comment type="catalytic activity">
    <reaction evidence="14">
        <text>an aromatic (S)-hydroxynitrile = an aromatic aldehyde + hydrogen cyanide</text>
        <dbReference type="Rhea" id="RHEA:54660"/>
        <dbReference type="ChEBI" id="CHEBI:18407"/>
        <dbReference type="ChEBI" id="CHEBI:33855"/>
        <dbReference type="ChEBI" id="CHEBI:138306"/>
        <dbReference type="EC" id="4.1.2.47"/>
    </reaction>
</comment>
<keyword evidence="1" id="KW-0456">Lyase</keyword>
<gene>
    <name evidence="22" type="ORF">MANES_13G129500v8</name>
</gene>
<feature type="domain" description="AB hydrolase-1" evidence="21">
    <location>
        <begin position="7"/>
        <end position="249"/>
    </location>
</feature>
<dbReference type="PANTHER" id="PTHR10992:SF1014">
    <property type="entry name" value="AB HYDROLASE-1 DOMAIN-CONTAINING PROTEIN"/>
    <property type="match status" value="1"/>
</dbReference>
<dbReference type="Gramene" id="Manes.13G129500.1.v8.1">
    <property type="protein sequence ID" value="Manes.13G129500.1.v8.1.CDS"/>
    <property type="gene ID" value="Manes.13G129500.v8.1"/>
</dbReference>
<comment type="catalytic activity">
    <reaction evidence="6">
        <text>formylthiophene + hydrogen cyanide = (2R)-2-hydroxy-2-(thiophen-2-yl)acetonitrile</text>
        <dbReference type="Rhea" id="RHEA:77455"/>
        <dbReference type="ChEBI" id="CHEBI:18407"/>
        <dbReference type="ChEBI" id="CHEBI:87301"/>
        <dbReference type="ChEBI" id="CHEBI:197332"/>
    </reaction>
</comment>
<comment type="catalytic activity">
    <reaction evidence="13">
        <text>cyclohexanecarbaldehyde + hydrogen cyanide = (2S)-2-cyclohexyl-2-hydroxyacetonitrile</text>
        <dbReference type="Rhea" id="RHEA:77423"/>
        <dbReference type="ChEBI" id="CHEBI:18407"/>
        <dbReference type="ChEBI" id="CHEBI:197359"/>
        <dbReference type="ChEBI" id="CHEBI:197360"/>
    </reaction>
</comment>
<protein>
    <recommendedName>
        <fullName evidence="17">(S)-hydroxynitrile lyase</fullName>
        <ecNumber evidence="16">4.1.2.47</ecNumber>
    </recommendedName>
    <alternativeName>
        <fullName evidence="18">2-hydroxy-2-methylpropanenitrile lyase</fullName>
    </alternativeName>
    <alternativeName>
        <fullName evidence="19">Acetone cyanohydrin lyase</fullName>
    </alternativeName>
    <alternativeName>
        <fullName evidence="20">Hydroxynitrile lyase</fullName>
    </alternativeName>
</protein>
<evidence type="ECO:0000256" key="17">
    <source>
        <dbReference type="ARBA" id="ARBA00069221"/>
    </source>
</evidence>
<evidence type="ECO:0000256" key="11">
    <source>
        <dbReference type="ARBA" id="ARBA00052511"/>
    </source>
</evidence>
<keyword evidence="23" id="KW-1185">Reference proteome</keyword>
<name>A0A2C9URB9_MANES</name>
<evidence type="ECO:0000256" key="16">
    <source>
        <dbReference type="ARBA" id="ARBA00066572"/>
    </source>
</evidence>
<dbReference type="GO" id="GO:0080031">
    <property type="term" value="F:methyl salicylate esterase activity"/>
    <property type="evidence" value="ECO:0000318"/>
    <property type="project" value="GO_Central"/>
</dbReference>
<evidence type="ECO:0000256" key="6">
    <source>
        <dbReference type="ARBA" id="ARBA00050608"/>
    </source>
</evidence>
<evidence type="ECO:0000256" key="5">
    <source>
        <dbReference type="ARBA" id="ARBA00050358"/>
    </source>
</evidence>
<dbReference type="EMBL" id="CM004399">
    <property type="protein sequence ID" value="OAY33842.1"/>
    <property type="molecule type" value="Genomic_DNA"/>
</dbReference>
<evidence type="ECO:0000313" key="23">
    <source>
        <dbReference type="Proteomes" id="UP000091857"/>
    </source>
</evidence>
<evidence type="ECO:0000256" key="7">
    <source>
        <dbReference type="ARBA" id="ARBA00051647"/>
    </source>
</evidence>
<organism evidence="22 23">
    <name type="scientific">Manihot esculenta</name>
    <name type="common">Cassava</name>
    <name type="synonym">Jatropha manihot</name>
    <dbReference type="NCBI Taxonomy" id="3983"/>
    <lineage>
        <taxon>Eukaryota</taxon>
        <taxon>Viridiplantae</taxon>
        <taxon>Streptophyta</taxon>
        <taxon>Embryophyta</taxon>
        <taxon>Tracheophyta</taxon>
        <taxon>Spermatophyta</taxon>
        <taxon>Magnoliopsida</taxon>
        <taxon>eudicotyledons</taxon>
        <taxon>Gunneridae</taxon>
        <taxon>Pentapetalae</taxon>
        <taxon>rosids</taxon>
        <taxon>fabids</taxon>
        <taxon>Malpighiales</taxon>
        <taxon>Euphorbiaceae</taxon>
        <taxon>Crotonoideae</taxon>
        <taxon>Manihoteae</taxon>
        <taxon>Manihot</taxon>
    </lineage>
</organism>
<dbReference type="GO" id="GO:0009694">
    <property type="term" value="P:jasmonic acid metabolic process"/>
    <property type="evidence" value="ECO:0000318"/>
    <property type="project" value="GO_Central"/>
</dbReference>
<evidence type="ECO:0000256" key="12">
    <source>
        <dbReference type="ARBA" id="ARBA00052600"/>
    </source>
</evidence>
<dbReference type="GO" id="GO:0047606">
    <property type="term" value="F:(S)-hydroxynitrile lyase activity"/>
    <property type="evidence" value="ECO:0007669"/>
    <property type="project" value="UniProtKB-EC"/>
</dbReference>
<comment type="catalytic activity">
    <reaction evidence="10">
        <text>2-methylpropanal + hydrogen cyanide = (2S)-2-hydroxy-3-methylbutanenitrile</text>
        <dbReference type="Rhea" id="RHEA:77403"/>
        <dbReference type="ChEBI" id="CHEBI:18407"/>
        <dbReference type="ChEBI" id="CHEBI:48943"/>
        <dbReference type="ChEBI" id="CHEBI:197354"/>
    </reaction>
</comment>
<comment type="catalytic activity">
    <reaction evidence="8">
        <text>a disubstituted aliphatic (S)-hydroxynitrile = a ketone + hydrogen cyanide</text>
        <dbReference type="Rhea" id="RHEA:56592"/>
        <dbReference type="ChEBI" id="CHEBI:17087"/>
        <dbReference type="ChEBI" id="CHEBI:18407"/>
        <dbReference type="ChEBI" id="CHEBI:140597"/>
        <dbReference type="EC" id="4.1.2.47"/>
    </reaction>
</comment>
<dbReference type="InterPro" id="IPR029058">
    <property type="entry name" value="AB_hydrolase_fold"/>
</dbReference>